<feature type="domain" description="Tc1-like transposase DDE" evidence="1">
    <location>
        <begin position="7"/>
        <end position="48"/>
    </location>
</feature>
<dbReference type="RefSeq" id="WP_386375560.1">
    <property type="nucleotide sequence ID" value="NZ_JBHUMP010000017.1"/>
</dbReference>
<feature type="non-terminal residue" evidence="2">
    <location>
        <position position="1"/>
    </location>
</feature>
<reference evidence="3" key="1">
    <citation type="journal article" date="2019" name="Int. J. Syst. Evol. Microbiol.">
        <title>The Global Catalogue of Microorganisms (GCM) 10K type strain sequencing project: providing services to taxonomists for standard genome sequencing and annotation.</title>
        <authorList>
            <consortium name="The Broad Institute Genomics Platform"/>
            <consortium name="The Broad Institute Genome Sequencing Center for Infectious Disease"/>
            <person name="Wu L."/>
            <person name="Ma J."/>
        </authorList>
    </citation>
    <scope>NUCLEOTIDE SEQUENCE [LARGE SCALE GENOMIC DNA]</scope>
    <source>
        <strain evidence="3">TISTR 2562</strain>
    </source>
</reference>
<dbReference type="Proteomes" id="UP001597474">
    <property type="component" value="Unassembled WGS sequence"/>
</dbReference>
<evidence type="ECO:0000313" key="2">
    <source>
        <dbReference type="EMBL" id="MFD2741134.1"/>
    </source>
</evidence>
<dbReference type="Pfam" id="PF13358">
    <property type="entry name" value="DDE_3"/>
    <property type="match status" value="1"/>
</dbReference>
<sequence>RAADAMRELGAWFLFLPPYSPDLNPIEMAFAKLKALIRRAAARTYDDLWRAVGHVCELFTDEECYNFFKAAGYETD</sequence>
<proteinExistence type="predicted"/>
<name>A0ABW5U5S0_9RHOB</name>
<dbReference type="InterPro" id="IPR038717">
    <property type="entry name" value="Tc1-like_DDE_dom"/>
</dbReference>
<dbReference type="EMBL" id="JBHUMP010000017">
    <property type="protein sequence ID" value="MFD2741134.1"/>
    <property type="molecule type" value="Genomic_DNA"/>
</dbReference>
<evidence type="ECO:0000259" key="1">
    <source>
        <dbReference type="Pfam" id="PF13358"/>
    </source>
</evidence>
<dbReference type="Gene3D" id="3.30.420.10">
    <property type="entry name" value="Ribonuclease H-like superfamily/Ribonuclease H"/>
    <property type="match status" value="1"/>
</dbReference>
<gene>
    <name evidence="2" type="ORF">ACFSUD_16260</name>
</gene>
<accession>A0ABW5U5S0</accession>
<protein>
    <submittedName>
        <fullName evidence="2">Transposase</fullName>
    </submittedName>
</protein>
<dbReference type="InterPro" id="IPR036397">
    <property type="entry name" value="RNaseH_sf"/>
</dbReference>
<organism evidence="2 3">
    <name type="scientific">Sulfitobacter aestuarii</name>
    <dbReference type="NCBI Taxonomy" id="2161676"/>
    <lineage>
        <taxon>Bacteria</taxon>
        <taxon>Pseudomonadati</taxon>
        <taxon>Pseudomonadota</taxon>
        <taxon>Alphaproteobacteria</taxon>
        <taxon>Rhodobacterales</taxon>
        <taxon>Roseobacteraceae</taxon>
        <taxon>Sulfitobacter</taxon>
    </lineage>
</organism>
<evidence type="ECO:0000313" key="3">
    <source>
        <dbReference type="Proteomes" id="UP001597474"/>
    </source>
</evidence>
<comment type="caution">
    <text evidence="2">The sequence shown here is derived from an EMBL/GenBank/DDBJ whole genome shotgun (WGS) entry which is preliminary data.</text>
</comment>
<keyword evidence="3" id="KW-1185">Reference proteome</keyword>